<reference evidence="4" key="3">
    <citation type="submission" date="2020-12" db="UniProtKB">
        <authorList>
            <consortium name="EnsemblPlants"/>
        </authorList>
    </citation>
    <scope>IDENTIFICATION</scope>
</reference>
<feature type="compositionally biased region" description="Polar residues" evidence="1">
    <location>
        <begin position="324"/>
        <end position="333"/>
    </location>
</feature>
<dbReference type="EnsemblPlants" id="Pp3c3_37190V3.1">
    <property type="protein sequence ID" value="Pp3c3_37190V3.1"/>
    <property type="gene ID" value="Pp3c3_37190"/>
</dbReference>
<organism evidence="3">
    <name type="scientific">Physcomitrium patens</name>
    <name type="common">Spreading-leaved earth moss</name>
    <name type="synonym">Physcomitrella patens</name>
    <dbReference type="NCBI Taxonomy" id="3218"/>
    <lineage>
        <taxon>Eukaryota</taxon>
        <taxon>Viridiplantae</taxon>
        <taxon>Streptophyta</taxon>
        <taxon>Embryophyta</taxon>
        <taxon>Bryophyta</taxon>
        <taxon>Bryophytina</taxon>
        <taxon>Bryopsida</taxon>
        <taxon>Funariidae</taxon>
        <taxon>Funariales</taxon>
        <taxon>Funariaceae</taxon>
        <taxon>Physcomitrium</taxon>
    </lineage>
</organism>
<dbReference type="InterPro" id="IPR016024">
    <property type="entry name" value="ARM-type_fold"/>
</dbReference>
<dbReference type="OMA" id="NIWDMEI"/>
<dbReference type="EnsemblPlants" id="Pp3c3_37190V3.3">
    <property type="protein sequence ID" value="Pp3c3_37190V3.3"/>
    <property type="gene ID" value="Pp3c3_37190"/>
</dbReference>
<reference evidence="3 5" key="1">
    <citation type="journal article" date="2008" name="Science">
        <title>The Physcomitrella genome reveals evolutionary insights into the conquest of land by plants.</title>
        <authorList>
            <person name="Rensing S."/>
            <person name="Lang D."/>
            <person name="Zimmer A."/>
            <person name="Terry A."/>
            <person name="Salamov A."/>
            <person name="Shapiro H."/>
            <person name="Nishiyama T."/>
            <person name="Perroud P.-F."/>
            <person name="Lindquist E."/>
            <person name="Kamisugi Y."/>
            <person name="Tanahashi T."/>
            <person name="Sakakibara K."/>
            <person name="Fujita T."/>
            <person name="Oishi K."/>
            <person name="Shin-I T."/>
            <person name="Kuroki Y."/>
            <person name="Toyoda A."/>
            <person name="Suzuki Y."/>
            <person name="Hashimoto A."/>
            <person name="Yamaguchi K."/>
            <person name="Sugano A."/>
            <person name="Kohara Y."/>
            <person name="Fujiyama A."/>
            <person name="Anterola A."/>
            <person name="Aoki S."/>
            <person name="Ashton N."/>
            <person name="Barbazuk W.B."/>
            <person name="Barker E."/>
            <person name="Bennetzen J."/>
            <person name="Bezanilla M."/>
            <person name="Blankenship R."/>
            <person name="Cho S.H."/>
            <person name="Dutcher S."/>
            <person name="Estelle M."/>
            <person name="Fawcett J.A."/>
            <person name="Gundlach H."/>
            <person name="Hanada K."/>
            <person name="Heyl A."/>
            <person name="Hicks K.A."/>
            <person name="Hugh J."/>
            <person name="Lohr M."/>
            <person name="Mayer K."/>
            <person name="Melkozernov A."/>
            <person name="Murata T."/>
            <person name="Nelson D."/>
            <person name="Pils B."/>
            <person name="Prigge M."/>
            <person name="Reiss B."/>
            <person name="Renner T."/>
            <person name="Rombauts S."/>
            <person name="Rushton P."/>
            <person name="Sanderfoot A."/>
            <person name="Schween G."/>
            <person name="Shiu S.-H."/>
            <person name="Stueber K."/>
            <person name="Theodoulou F.L."/>
            <person name="Tu H."/>
            <person name="Van de Peer Y."/>
            <person name="Verrier P.J."/>
            <person name="Waters E."/>
            <person name="Wood A."/>
            <person name="Yang L."/>
            <person name="Cove D."/>
            <person name="Cuming A."/>
            <person name="Hasebe M."/>
            <person name="Lucas S."/>
            <person name="Mishler D.B."/>
            <person name="Reski R."/>
            <person name="Grigoriev I."/>
            <person name="Quatrano R.S."/>
            <person name="Boore J.L."/>
        </authorList>
    </citation>
    <scope>NUCLEOTIDE SEQUENCE [LARGE SCALE GENOMIC DNA]</scope>
    <source>
        <strain evidence="4 5">cv. Gransden 2004</strain>
    </source>
</reference>
<evidence type="ECO:0000313" key="3">
    <source>
        <dbReference type="EMBL" id="PNR58504.1"/>
    </source>
</evidence>
<dbReference type="RefSeq" id="XP_024370427.1">
    <property type="nucleotide sequence ID" value="XM_024514659.2"/>
</dbReference>
<evidence type="ECO:0000256" key="1">
    <source>
        <dbReference type="SAM" id="MobiDB-lite"/>
    </source>
</evidence>
<dbReference type="Gramene" id="Pp3c3_37190V3.1">
    <property type="protein sequence ID" value="Pp3c3_37190V3.1"/>
    <property type="gene ID" value="Pp3c3_37190"/>
</dbReference>
<dbReference type="Proteomes" id="UP000006727">
    <property type="component" value="Chromosome 3"/>
</dbReference>
<accession>A0A2K1KXJ2</accession>
<dbReference type="Pfam" id="PF13251">
    <property type="entry name" value="DUF4042"/>
    <property type="match status" value="1"/>
</dbReference>
<dbReference type="GeneID" id="112279909"/>
<evidence type="ECO:0000259" key="2">
    <source>
        <dbReference type="Pfam" id="PF13251"/>
    </source>
</evidence>
<evidence type="ECO:0000313" key="5">
    <source>
        <dbReference type="Proteomes" id="UP000006727"/>
    </source>
</evidence>
<sequence>MAEQPQQRTSCAWRWVFDSLRAAVEPSTLVPHLLSHAPTLLQSATRIPLREVAADVSLLVQAVSGRWLPVDGAESARICRNTCNLVNEISFRIQLEFSTHALLALVKFFQGTISTATAVIILEEDGGVDASKAKIEALTALGQVLHDNADQLPVDEVSSLVLFLLGLVTHPATSLRGQHNGSGSRAIASGWSRNVDDDMEVQRLAFVAIGNVYTRAEPVISNETWKLTVQELRIVTERFASKGPLTEGYDSSRYFGALLRCVHLVLSERKGSLEEHVASYVGFLRMFFLYGLSSSQIQTSESRSWKEASAYRPPQLRSPVQPPARTNSESTSMVDEAGSRGFSFDSDQSDSDGSVSNNDRYKSSKCRTTAILIVQVLARADPKSLHAHWALLLPTHDVLQPRPYQATLLTTLLFDPIVKARVAAATTISVMLEGPVRAFLHVAEYRELAQKIPFTTLSSTLGQIVIQLHTGLVHVVSNEKHSGTLVAALKALSLLVTAAPYNRLPSLLLPNVVLSVAKKTQELLNSSTDQSNTVTAAVNCLGAALSTTPASTGMASILTVKNPSEISGASLPHTVLMDLISYSRSPASSAVRVEAFQAIKAAVHNYPMIVPSYWDQVFKTVAEVVDMGWEKARTSPSSPARGSLSAGYAQPSRICDDKLVQSAIKLLDETLRALSGFEVPDESNDDSLLKAAPMHLGPKSLFAPSSSMESVRADDGCPQWLQALDRLLPAALIHSAPMVRGAALTCFAGLTPAVFSALPVQKQEFIISSVMRASREDDTPAVRSAACRAVGVTVGFPQVSKGKEKVIPIINLLLSRMEDISAAVRITASWAVANLCDALCSIAETDDAKEANYPLEDVPLGSLAECTFKAANDGDKVRANVVRALGNLARFVDFSDIEMGHKNVVYSRTNQTPASQWLGTMVQTFVSCVTTGNVKVQWNVCHALGNLFLNRSIQLSSAPWALSVFSILLLLLRGSSNFKIRMHAASALAVPNSREDYGVTYGDVVQTLIQSLDSLENDAGTGPTSMKYQAALADQLNRSTIHVLALGQPQDYDILKDMLPKRTSFLHKWLSTVLLSTRRDLPWSGELYEEEVFGTTSKPVCTSEYDEKPLPPPRDQHGYRLIENQELCGTSDKVSSRCVDAERAVLALSSMYMHGGKITAAQNFQKLL</sequence>
<dbReference type="Gene3D" id="1.25.10.10">
    <property type="entry name" value="Leucine-rich Repeat Variant"/>
    <property type="match status" value="3"/>
</dbReference>
<dbReference type="Gramene" id="Pp3c3_37190V3.4">
    <property type="protein sequence ID" value="Pp3c3_37190V3.4"/>
    <property type="gene ID" value="Pp3c3_37190"/>
</dbReference>
<dbReference type="EMBL" id="ABEU02000003">
    <property type="protein sequence ID" value="PNR58504.1"/>
    <property type="molecule type" value="Genomic_DNA"/>
</dbReference>
<feature type="region of interest" description="Disordered" evidence="1">
    <location>
        <begin position="308"/>
        <end position="360"/>
    </location>
</feature>
<dbReference type="PaxDb" id="3218-PP1S96_125V6.1"/>
<dbReference type="OrthoDB" id="422637at2759"/>
<dbReference type="SUPFAM" id="SSF48371">
    <property type="entry name" value="ARM repeat"/>
    <property type="match status" value="1"/>
</dbReference>
<feature type="domain" description="DUF4042" evidence="2">
    <location>
        <begin position="365"/>
        <end position="549"/>
    </location>
</feature>
<protein>
    <recommendedName>
        <fullName evidence="2">DUF4042 domain-containing protein</fullName>
    </recommendedName>
</protein>
<keyword evidence="5" id="KW-1185">Reference proteome</keyword>
<name>A0A2K1KXJ2_PHYPA</name>
<dbReference type="InterPro" id="IPR025283">
    <property type="entry name" value="DUF4042"/>
</dbReference>
<dbReference type="Gramene" id="Pp3c3_37190V3.3">
    <property type="protein sequence ID" value="Pp3c3_37190V3.3"/>
    <property type="gene ID" value="Pp3c3_37190"/>
</dbReference>
<dbReference type="KEGG" id="ppp:112279909"/>
<dbReference type="InterPro" id="IPR011989">
    <property type="entry name" value="ARM-like"/>
</dbReference>
<feature type="compositionally biased region" description="Low complexity" evidence="1">
    <location>
        <begin position="339"/>
        <end position="358"/>
    </location>
</feature>
<dbReference type="EnsemblPlants" id="Pp3c3_37190V3.4">
    <property type="protein sequence ID" value="Pp3c3_37190V3.4"/>
    <property type="gene ID" value="Pp3c3_37190"/>
</dbReference>
<dbReference type="InterPro" id="IPR052107">
    <property type="entry name" value="HEAT6"/>
</dbReference>
<dbReference type="PANTHER" id="PTHR13366">
    <property type="entry name" value="MALARIA ANTIGEN-RELATED"/>
    <property type="match status" value="1"/>
</dbReference>
<gene>
    <name evidence="4" type="primary">LOC112279909</name>
    <name evidence="3" type="ORF">PHYPA_005499</name>
</gene>
<proteinExistence type="predicted"/>
<dbReference type="AlphaFoldDB" id="A0A2K1KXJ2"/>
<evidence type="ECO:0000313" key="4">
    <source>
        <dbReference type="EnsemblPlants" id="Pp3c3_37190V3.1"/>
    </source>
</evidence>
<reference evidence="3 5" key="2">
    <citation type="journal article" date="2018" name="Plant J.">
        <title>The Physcomitrella patens chromosome-scale assembly reveals moss genome structure and evolution.</title>
        <authorList>
            <person name="Lang D."/>
            <person name="Ullrich K.K."/>
            <person name="Murat F."/>
            <person name="Fuchs J."/>
            <person name="Jenkins J."/>
            <person name="Haas F.B."/>
            <person name="Piednoel M."/>
            <person name="Gundlach H."/>
            <person name="Van Bel M."/>
            <person name="Meyberg R."/>
            <person name="Vives C."/>
            <person name="Morata J."/>
            <person name="Symeonidi A."/>
            <person name="Hiss M."/>
            <person name="Muchero W."/>
            <person name="Kamisugi Y."/>
            <person name="Saleh O."/>
            <person name="Blanc G."/>
            <person name="Decker E.L."/>
            <person name="van Gessel N."/>
            <person name="Grimwood J."/>
            <person name="Hayes R.D."/>
            <person name="Graham S.W."/>
            <person name="Gunter L.E."/>
            <person name="McDaniel S.F."/>
            <person name="Hoernstein S.N.W."/>
            <person name="Larsson A."/>
            <person name="Li F.W."/>
            <person name="Perroud P.F."/>
            <person name="Phillips J."/>
            <person name="Ranjan P."/>
            <person name="Rokshar D.S."/>
            <person name="Rothfels C.J."/>
            <person name="Schneider L."/>
            <person name="Shu S."/>
            <person name="Stevenson D.W."/>
            <person name="Thummler F."/>
            <person name="Tillich M."/>
            <person name="Villarreal Aguilar J.C."/>
            <person name="Widiez T."/>
            <person name="Wong G.K."/>
            <person name="Wymore A."/>
            <person name="Zhang Y."/>
            <person name="Zimmer A.D."/>
            <person name="Quatrano R.S."/>
            <person name="Mayer K.F.X."/>
            <person name="Goodstein D."/>
            <person name="Casacuberta J.M."/>
            <person name="Vandepoele K."/>
            <person name="Reski R."/>
            <person name="Cuming A.C."/>
            <person name="Tuskan G.A."/>
            <person name="Maumus F."/>
            <person name="Salse J."/>
            <person name="Schmutz J."/>
            <person name="Rensing S.A."/>
        </authorList>
    </citation>
    <scope>NUCLEOTIDE SEQUENCE [LARGE SCALE GENOMIC DNA]</scope>
    <source>
        <strain evidence="4 5">cv. Gransden 2004</strain>
    </source>
</reference>
<dbReference type="PANTHER" id="PTHR13366:SF0">
    <property type="entry name" value="HEAT REPEAT-CONTAINING PROTEIN 6"/>
    <property type="match status" value="1"/>
</dbReference>
<dbReference type="FunCoup" id="A0A2K1KXJ2">
    <property type="interactions" value="3293"/>
</dbReference>